<dbReference type="EMBL" id="BGZK01000534">
    <property type="protein sequence ID" value="GBP48947.1"/>
    <property type="molecule type" value="Genomic_DNA"/>
</dbReference>
<evidence type="ECO:0000313" key="2">
    <source>
        <dbReference type="Proteomes" id="UP000299102"/>
    </source>
</evidence>
<comment type="caution">
    <text evidence="1">The sequence shown here is derived from an EMBL/GenBank/DDBJ whole genome shotgun (WGS) entry which is preliminary data.</text>
</comment>
<protein>
    <submittedName>
        <fullName evidence="1">Uncharacterized protein</fullName>
    </submittedName>
</protein>
<accession>A0A4C1WFM9</accession>
<reference evidence="1 2" key="1">
    <citation type="journal article" date="2019" name="Commun. Biol.">
        <title>The bagworm genome reveals a unique fibroin gene that provides high tensile strength.</title>
        <authorList>
            <person name="Kono N."/>
            <person name="Nakamura H."/>
            <person name="Ohtoshi R."/>
            <person name="Tomita M."/>
            <person name="Numata K."/>
            <person name="Arakawa K."/>
        </authorList>
    </citation>
    <scope>NUCLEOTIDE SEQUENCE [LARGE SCALE GENOMIC DNA]</scope>
</reference>
<dbReference type="OrthoDB" id="8196546at2759"/>
<proteinExistence type="predicted"/>
<dbReference type="AlphaFoldDB" id="A0A4C1WFM9"/>
<gene>
    <name evidence="1" type="ORF">EVAR_32282_1</name>
</gene>
<organism evidence="1 2">
    <name type="scientific">Eumeta variegata</name>
    <name type="common">Bagworm moth</name>
    <name type="synonym">Eumeta japonica</name>
    <dbReference type="NCBI Taxonomy" id="151549"/>
    <lineage>
        <taxon>Eukaryota</taxon>
        <taxon>Metazoa</taxon>
        <taxon>Ecdysozoa</taxon>
        <taxon>Arthropoda</taxon>
        <taxon>Hexapoda</taxon>
        <taxon>Insecta</taxon>
        <taxon>Pterygota</taxon>
        <taxon>Neoptera</taxon>
        <taxon>Endopterygota</taxon>
        <taxon>Lepidoptera</taxon>
        <taxon>Glossata</taxon>
        <taxon>Ditrysia</taxon>
        <taxon>Tineoidea</taxon>
        <taxon>Psychidae</taxon>
        <taxon>Oiketicinae</taxon>
        <taxon>Eumeta</taxon>
    </lineage>
</organism>
<name>A0A4C1WFM9_EUMVA</name>
<keyword evidence="2" id="KW-1185">Reference proteome</keyword>
<dbReference type="Proteomes" id="UP000299102">
    <property type="component" value="Unassembled WGS sequence"/>
</dbReference>
<sequence length="97" mass="10783">MDELSVKCLLYAEDQEILVPTLCKLQMVTKMNDSVKKRGIEGCALLTIVVADVPTTFAPRQGVYGMIRLMLKNSSINSPVVRIELNTSRFEGDALNH</sequence>
<evidence type="ECO:0000313" key="1">
    <source>
        <dbReference type="EMBL" id="GBP48947.1"/>
    </source>
</evidence>